<evidence type="ECO:0000256" key="1">
    <source>
        <dbReference type="SAM" id="MobiDB-lite"/>
    </source>
</evidence>
<keyword evidence="6" id="KW-1185">Reference proteome</keyword>
<accession>A0A6A3HTF6</accession>
<sequence>MIKAAATAPVTKAAHKRKSKEAAARLRFVSDKWDRPLRTYGCVL</sequence>
<feature type="compositionally biased region" description="Low complexity" evidence="1">
    <location>
        <begin position="1"/>
        <end position="12"/>
    </location>
</feature>
<name>A0A6A3HTF6_9STRA</name>
<feature type="region of interest" description="Disordered" evidence="1">
    <location>
        <begin position="1"/>
        <end position="21"/>
    </location>
</feature>
<protein>
    <submittedName>
        <fullName evidence="2">Uncharacterized protein</fullName>
    </submittedName>
</protein>
<dbReference type="EMBL" id="QXFV01003739">
    <property type="protein sequence ID" value="KAE8974266.1"/>
    <property type="molecule type" value="Genomic_DNA"/>
</dbReference>
<dbReference type="Proteomes" id="UP000435112">
    <property type="component" value="Unassembled WGS sequence"/>
</dbReference>
<organism evidence="2 7">
    <name type="scientific">Phytophthora rubi</name>
    <dbReference type="NCBI Taxonomy" id="129364"/>
    <lineage>
        <taxon>Eukaryota</taxon>
        <taxon>Sar</taxon>
        <taxon>Stramenopiles</taxon>
        <taxon>Oomycota</taxon>
        <taxon>Peronosporomycetes</taxon>
        <taxon>Peronosporales</taxon>
        <taxon>Peronosporaceae</taxon>
        <taxon>Phytophthora</taxon>
    </lineage>
</organism>
<dbReference type="Proteomes" id="UP000434957">
    <property type="component" value="Unassembled WGS sequence"/>
</dbReference>
<proteinExistence type="predicted"/>
<evidence type="ECO:0000313" key="5">
    <source>
        <dbReference type="Proteomes" id="UP000429607"/>
    </source>
</evidence>
<evidence type="ECO:0000313" key="6">
    <source>
        <dbReference type="Proteomes" id="UP000434957"/>
    </source>
</evidence>
<evidence type="ECO:0000313" key="2">
    <source>
        <dbReference type="EMBL" id="KAE8971644.1"/>
    </source>
</evidence>
<evidence type="ECO:0000313" key="3">
    <source>
        <dbReference type="EMBL" id="KAE8974266.1"/>
    </source>
</evidence>
<evidence type="ECO:0000313" key="7">
    <source>
        <dbReference type="Proteomes" id="UP000435112"/>
    </source>
</evidence>
<comment type="caution">
    <text evidence="2">The sequence shown here is derived from an EMBL/GenBank/DDBJ whole genome shotgun (WGS) entry which is preliminary data.</text>
</comment>
<dbReference type="AlphaFoldDB" id="A0A6A3HTF6"/>
<dbReference type="Proteomes" id="UP000429607">
    <property type="component" value="Unassembled WGS sequence"/>
</dbReference>
<gene>
    <name evidence="3" type="ORF">PR001_g26041</name>
    <name evidence="2" type="ORF">PR002_g26757</name>
    <name evidence="4" type="ORF">PR003_g27280</name>
</gene>
<dbReference type="EMBL" id="QXFU01003954">
    <property type="protein sequence ID" value="KAE8971644.1"/>
    <property type="molecule type" value="Genomic_DNA"/>
</dbReference>
<evidence type="ECO:0000313" key="4">
    <source>
        <dbReference type="EMBL" id="KAE9282897.1"/>
    </source>
</evidence>
<reference evidence="5 7" key="1">
    <citation type="submission" date="2018-09" db="EMBL/GenBank/DDBJ databases">
        <title>Genomic investigation of the strawberry pathogen Phytophthora fragariae indicates pathogenicity is determined by transcriptional variation in three key races.</title>
        <authorList>
            <person name="Adams T.M."/>
            <person name="Armitage A.D."/>
            <person name="Sobczyk M.K."/>
            <person name="Bates H.J."/>
            <person name="Dunwell J.M."/>
            <person name="Nellist C.F."/>
            <person name="Harrison R.J."/>
        </authorList>
    </citation>
    <scope>NUCLEOTIDE SEQUENCE [LARGE SCALE GENOMIC DNA]</scope>
    <source>
        <strain evidence="3 5">SCRP249</strain>
        <strain evidence="2 7">SCRP324</strain>
        <strain evidence="4 6">SCRP333</strain>
    </source>
</reference>
<dbReference type="EMBL" id="QXFT01003757">
    <property type="protein sequence ID" value="KAE9282897.1"/>
    <property type="molecule type" value="Genomic_DNA"/>
</dbReference>
<dbReference type="OrthoDB" id="10329145at2759"/>